<keyword evidence="3" id="KW-1185">Reference proteome</keyword>
<keyword evidence="1" id="KW-0812">Transmembrane</keyword>
<dbReference type="EMBL" id="BJCC01000012">
    <property type="protein sequence ID" value="GCF93610.1"/>
    <property type="molecule type" value="Genomic_DNA"/>
</dbReference>
<dbReference type="Proteomes" id="UP000290567">
    <property type="component" value="Unassembled WGS sequence"/>
</dbReference>
<reference evidence="3" key="1">
    <citation type="submission" date="2019-02" db="EMBL/GenBank/DDBJ databases">
        <title>Draft genome sequence of Enterococcus sp. Gos25-1.</title>
        <authorList>
            <person name="Tanaka N."/>
            <person name="Shiwa Y."/>
            <person name="Fujita N."/>
        </authorList>
    </citation>
    <scope>NUCLEOTIDE SEQUENCE [LARGE SCALE GENOMIC DNA]</scope>
    <source>
        <strain evidence="3">Gos25-1</strain>
    </source>
</reference>
<evidence type="ECO:0000313" key="3">
    <source>
        <dbReference type="Proteomes" id="UP000290567"/>
    </source>
</evidence>
<comment type="caution">
    <text evidence="2">The sequence shown here is derived from an EMBL/GenBank/DDBJ whole genome shotgun (WGS) entry which is preliminary data.</text>
</comment>
<proteinExistence type="predicted"/>
<evidence type="ECO:0000313" key="2">
    <source>
        <dbReference type="EMBL" id="GCF93610.1"/>
    </source>
</evidence>
<organism evidence="2 3">
    <name type="scientific">Enterococcus florum</name>
    <dbReference type="NCBI Taxonomy" id="2480627"/>
    <lineage>
        <taxon>Bacteria</taxon>
        <taxon>Bacillati</taxon>
        <taxon>Bacillota</taxon>
        <taxon>Bacilli</taxon>
        <taxon>Lactobacillales</taxon>
        <taxon>Enterococcaceae</taxon>
        <taxon>Enterococcus</taxon>
    </lineage>
</organism>
<dbReference type="RefSeq" id="WP_146622066.1">
    <property type="nucleotide sequence ID" value="NZ_BJCC01000012.1"/>
</dbReference>
<sequence>MAILITMIIDILTAGLFIFRIGSTDQVLILISAVIQFMFSIDLFAVMTLRQKRVPISAPQIDETTRRTTRQYRRKRGGFFIFLSWVIVTGIMVYYVYSALLLFI</sequence>
<protein>
    <submittedName>
        <fullName evidence="2">Uncharacterized protein</fullName>
    </submittedName>
</protein>
<gene>
    <name evidence="2" type="ORF">NRIC_15010</name>
</gene>
<keyword evidence="1" id="KW-1133">Transmembrane helix</keyword>
<feature type="transmembrane region" description="Helical" evidence="1">
    <location>
        <begin position="28"/>
        <end position="49"/>
    </location>
</feature>
<feature type="transmembrane region" description="Helical" evidence="1">
    <location>
        <begin position="77"/>
        <end position="97"/>
    </location>
</feature>
<feature type="transmembrane region" description="Helical" evidence="1">
    <location>
        <begin position="5"/>
        <end position="22"/>
    </location>
</feature>
<name>A0A4P5P746_9ENTE</name>
<accession>A0A4P5P746</accession>
<dbReference type="AlphaFoldDB" id="A0A4P5P746"/>
<keyword evidence="1" id="KW-0472">Membrane</keyword>
<evidence type="ECO:0000256" key="1">
    <source>
        <dbReference type="SAM" id="Phobius"/>
    </source>
</evidence>